<dbReference type="Gene3D" id="3.40.50.150">
    <property type="entry name" value="Vaccinia Virus protein VP39"/>
    <property type="match status" value="1"/>
</dbReference>
<feature type="domain" description="DUF4942" evidence="1">
    <location>
        <begin position="88"/>
        <end position="273"/>
    </location>
</feature>
<keyword evidence="2" id="KW-0489">Methyltransferase</keyword>
<organism evidence="2 3">
    <name type="scientific">Hansschlegelia plantiphila</name>
    <dbReference type="NCBI Taxonomy" id="374655"/>
    <lineage>
        <taxon>Bacteria</taxon>
        <taxon>Pseudomonadati</taxon>
        <taxon>Pseudomonadota</taxon>
        <taxon>Alphaproteobacteria</taxon>
        <taxon>Hyphomicrobiales</taxon>
        <taxon>Methylopilaceae</taxon>
        <taxon>Hansschlegelia</taxon>
    </lineage>
</organism>
<dbReference type="EMBL" id="BSFI01000021">
    <property type="protein sequence ID" value="GLK69201.1"/>
    <property type="molecule type" value="Genomic_DNA"/>
</dbReference>
<dbReference type="GO" id="GO:0003676">
    <property type="term" value="F:nucleic acid binding"/>
    <property type="evidence" value="ECO:0007669"/>
    <property type="project" value="InterPro"/>
</dbReference>
<evidence type="ECO:0000313" key="2">
    <source>
        <dbReference type="EMBL" id="GLK69201.1"/>
    </source>
</evidence>
<keyword evidence="3" id="KW-1185">Reference proteome</keyword>
<protein>
    <submittedName>
        <fullName evidence="2">N6 adenine-specific DNA methyltransferase N12 class</fullName>
    </submittedName>
</protein>
<keyword evidence="2" id="KW-0808">Transferase</keyword>
<accession>A0A9W6J3Q5</accession>
<reference evidence="2" key="1">
    <citation type="journal article" date="2014" name="Int. J. Syst. Evol. Microbiol.">
        <title>Complete genome sequence of Corynebacterium casei LMG S-19264T (=DSM 44701T), isolated from a smear-ripened cheese.</title>
        <authorList>
            <consortium name="US DOE Joint Genome Institute (JGI-PGF)"/>
            <person name="Walter F."/>
            <person name="Albersmeier A."/>
            <person name="Kalinowski J."/>
            <person name="Ruckert C."/>
        </authorList>
    </citation>
    <scope>NUCLEOTIDE SEQUENCE</scope>
    <source>
        <strain evidence="2">VKM B-2347</strain>
    </source>
</reference>
<dbReference type="InterPro" id="IPR031339">
    <property type="entry name" value="DUF4942"/>
</dbReference>
<gene>
    <name evidence="2" type="ORF">GCM10008179_28390</name>
</gene>
<dbReference type="CDD" id="cd02440">
    <property type="entry name" value="AdoMet_MTases"/>
    <property type="match status" value="1"/>
</dbReference>
<proteinExistence type="predicted"/>
<sequence>MTALIRRVTVHEIVAERNAALAGYQAAHAALRAAEETFLEAHKHSARAMGGTRNSFNDHLDRPGAEKVKLHVDVAPIADFMDVARRVVDAGVWAHVVELTDLQRLMDKKAKDELRQSMTQNPPEVTEDNIFATVENFALQADSIFKRGIAEAFTNLDRRFKSHDGWKVGTRIIMTRAFNEFGSWNYYRNERDTLFDVERTFLVLDGKPPLAGYQSEIAGAIEASRRRSLQAHQSEAETDYFRARCFKNGNLHLWFKRDDLVDRVNRLLGEYYGAPIPQERSYEDDGGLNDPKTSPAARDFAFYPTPEAAADRLLDAVPLYRRHDELEEPYVVLEPSAGSGNLARRLVAKGAVVDCIEFEADRAARLRQAGIYRKIQTADFLRVAPEPVYDRVVMNPPFDRERDIDHVMHAMKFLKPTGALIAIMSAGTEFRETRKSVAFRAHMAQLNATYRDLPAGSFAEAGTYCNTLILKVWADGRTHHG</sequence>
<evidence type="ECO:0000259" key="1">
    <source>
        <dbReference type="Pfam" id="PF13708"/>
    </source>
</evidence>
<reference evidence="2" key="2">
    <citation type="submission" date="2023-01" db="EMBL/GenBank/DDBJ databases">
        <authorList>
            <person name="Sun Q."/>
            <person name="Evtushenko L."/>
        </authorList>
    </citation>
    <scope>NUCLEOTIDE SEQUENCE</scope>
    <source>
        <strain evidence="2">VKM B-2347</strain>
    </source>
</reference>
<dbReference type="SUPFAM" id="SSF53335">
    <property type="entry name" value="S-adenosyl-L-methionine-dependent methyltransferases"/>
    <property type="match status" value="1"/>
</dbReference>
<dbReference type="RefSeq" id="WP_271169434.1">
    <property type="nucleotide sequence ID" value="NZ_BSFI01000021.1"/>
</dbReference>
<dbReference type="InterPro" id="IPR029063">
    <property type="entry name" value="SAM-dependent_MTases_sf"/>
</dbReference>
<dbReference type="Proteomes" id="UP001143372">
    <property type="component" value="Unassembled WGS sequence"/>
</dbReference>
<comment type="caution">
    <text evidence="2">The sequence shown here is derived from an EMBL/GenBank/DDBJ whole genome shotgun (WGS) entry which is preliminary data.</text>
</comment>
<dbReference type="GO" id="GO:0032259">
    <property type="term" value="P:methylation"/>
    <property type="evidence" value="ECO:0007669"/>
    <property type="project" value="UniProtKB-KW"/>
</dbReference>
<dbReference type="Pfam" id="PF13708">
    <property type="entry name" value="DUF4942"/>
    <property type="match status" value="1"/>
</dbReference>
<dbReference type="AlphaFoldDB" id="A0A9W6J3Q5"/>
<dbReference type="PRINTS" id="PR00507">
    <property type="entry name" value="N12N6MTFRASE"/>
</dbReference>
<dbReference type="InterPro" id="IPR002052">
    <property type="entry name" value="DNA_methylase_N6_adenine_CS"/>
</dbReference>
<dbReference type="GO" id="GO:0008168">
    <property type="term" value="F:methyltransferase activity"/>
    <property type="evidence" value="ECO:0007669"/>
    <property type="project" value="UniProtKB-KW"/>
</dbReference>
<dbReference type="PROSITE" id="PS00092">
    <property type="entry name" value="N6_MTASE"/>
    <property type="match status" value="1"/>
</dbReference>
<name>A0A9W6J3Q5_9HYPH</name>
<evidence type="ECO:0000313" key="3">
    <source>
        <dbReference type="Proteomes" id="UP001143372"/>
    </source>
</evidence>